<dbReference type="Gene3D" id="3.10.20.370">
    <property type="match status" value="1"/>
</dbReference>
<evidence type="ECO:0000256" key="3">
    <source>
        <dbReference type="ARBA" id="ARBA00022695"/>
    </source>
</evidence>
<keyword evidence="10" id="KW-1185">Reference proteome</keyword>
<dbReference type="PANTHER" id="PTHR37984:SF5">
    <property type="entry name" value="PROTEIN NYNRIN-LIKE"/>
    <property type="match status" value="1"/>
</dbReference>
<feature type="domain" description="Reverse transcriptase" evidence="8">
    <location>
        <begin position="63"/>
        <end position="241"/>
    </location>
</feature>
<evidence type="ECO:0000256" key="6">
    <source>
        <dbReference type="ARBA" id="ARBA00022801"/>
    </source>
</evidence>
<dbReference type="GO" id="GO:0003964">
    <property type="term" value="F:RNA-directed DNA polymerase activity"/>
    <property type="evidence" value="ECO:0007669"/>
    <property type="project" value="UniProtKB-KW"/>
</dbReference>
<dbReference type="AlphaFoldDB" id="A0A4Y2RZR3"/>
<dbReference type="InterPro" id="IPR000477">
    <property type="entry name" value="RT_dom"/>
</dbReference>
<dbReference type="PANTHER" id="PTHR37984">
    <property type="entry name" value="PROTEIN CBG26694"/>
    <property type="match status" value="1"/>
</dbReference>
<dbReference type="Gene3D" id="3.10.10.10">
    <property type="entry name" value="HIV Type 1 Reverse Transcriptase, subunit A, domain 1"/>
    <property type="match status" value="1"/>
</dbReference>
<sequence>MNNVHGKLLLKYPEITKLPDPNQPVKHNTVHYINTKDSPVAAKPRRLAPDRLKIAKAEFQHMIQLNHMSPSKSAYSSPLHMVPKKGSVEWRPVGDYCALNAQTIKEKYLIPCIADFTSELHGKQMFSHIDLIKAYHQIPINPADVHKTAICTLFGLFESLRMQFGLCNASSTFQRFIDEVTRDLPFVYAFVDDLLVASESENEHLEHLKLLFSKLREYGLCINVEKCQFGQSTIEFLGFKLSENGIEPLPDRVNSADILEPLVKFLEGHKNKKEHPRSNAHSSTEQLQWSDAATLSFKASKEAIAKATLLRHLIPGAQLTLWVDASNVSVGGSLMQLLNYQWEPIAFYSSKLNKSQKNWSTYDRELFSIYSSVKKFRHMLEGRTFVIYTDQKPLIYAFHQNSEKCSPRQLRHLDFISQFSTDIRYTKGSDNTVADALSRIEIDEISPTVIDFKEFASAQSADEELQQLLNSNNSSLKLKNNISLLRSSICIVICLKNSPDLLFLKTCEN</sequence>
<evidence type="ECO:0000313" key="9">
    <source>
        <dbReference type="EMBL" id="GBN80836.1"/>
    </source>
</evidence>
<keyword evidence="5" id="KW-0255">Endonuclease</keyword>
<comment type="caution">
    <text evidence="9">The sequence shown here is derived from an EMBL/GenBank/DDBJ whole genome shotgun (WGS) entry which is preliminary data.</text>
</comment>
<evidence type="ECO:0000256" key="2">
    <source>
        <dbReference type="ARBA" id="ARBA00022679"/>
    </source>
</evidence>
<dbReference type="OrthoDB" id="41323at2759"/>
<keyword evidence="4" id="KW-0540">Nuclease</keyword>
<dbReference type="FunFam" id="3.10.20.370:FF:000001">
    <property type="entry name" value="Retrovirus-related Pol polyprotein from transposon 17.6-like protein"/>
    <property type="match status" value="1"/>
</dbReference>
<dbReference type="InterPro" id="IPR043128">
    <property type="entry name" value="Rev_trsase/Diguanyl_cyclase"/>
</dbReference>
<dbReference type="InterPro" id="IPR041373">
    <property type="entry name" value="RT_RNaseH"/>
</dbReference>
<dbReference type="GO" id="GO:0006508">
    <property type="term" value="P:proteolysis"/>
    <property type="evidence" value="ECO:0007669"/>
    <property type="project" value="UniProtKB-KW"/>
</dbReference>
<protein>
    <submittedName>
        <fullName evidence="9">Retrovirus-related Pol polyprotein from transposon 17.6</fullName>
    </submittedName>
</protein>
<evidence type="ECO:0000256" key="1">
    <source>
        <dbReference type="ARBA" id="ARBA00022670"/>
    </source>
</evidence>
<dbReference type="Pfam" id="PF00078">
    <property type="entry name" value="RVT_1"/>
    <property type="match status" value="1"/>
</dbReference>
<dbReference type="Proteomes" id="UP000499080">
    <property type="component" value="Unassembled WGS sequence"/>
</dbReference>
<dbReference type="EMBL" id="BGPR01019054">
    <property type="protein sequence ID" value="GBN80836.1"/>
    <property type="molecule type" value="Genomic_DNA"/>
</dbReference>
<keyword evidence="2" id="KW-0808">Transferase</keyword>
<organism evidence="9 10">
    <name type="scientific">Araneus ventricosus</name>
    <name type="common">Orbweaver spider</name>
    <name type="synonym">Epeira ventricosa</name>
    <dbReference type="NCBI Taxonomy" id="182803"/>
    <lineage>
        <taxon>Eukaryota</taxon>
        <taxon>Metazoa</taxon>
        <taxon>Ecdysozoa</taxon>
        <taxon>Arthropoda</taxon>
        <taxon>Chelicerata</taxon>
        <taxon>Arachnida</taxon>
        <taxon>Araneae</taxon>
        <taxon>Araneomorphae</taxon>
        <taxon>Entelegynae</taxon>
        <taxon>Araneoidea</taxon>
        <taxon>Araneidae</taxon>
        <taxon>Araneus</taxon>
    </lineage>
</organism>
<keyword evidence="7" id="KW-0695">RNA-directed DNA polymerase</keyword>
<dbReference type="InterPro" id="IPR050951">
    <property type="entry name" value="Retrovirus_Pol_polyprotein"/>
</dbReference>
<keyword evidence="3" id="KW-0548">Nucleotidyltransferase</keyword>
<dbReference type="SUPFAM" id="SSF56672">
    <property type="entry name" value="DNA/RNA polymerases"/>
    <property type="match status" value="1"/>
</dbReference>
<dbReference type="GO" id="GO:0004519">
    <property type="term" value="F:endonuclease activity"/>
    <property type="evidence" value="ECO:0007669"/>
    <property type="project" value="UniProtKB-KW"/>
</dbReference>
<dbReference type="Gene3D" id="3.30.70.270">
    <property type="match status" value="1"/>
</dbReference>
<evidence type="ECO:0000256" key="5">
    <source>
        <dbReference type="ARBA" id="ARBA00022759"/>
    </source>
</evidence>
<accession>A0A4Y2RZR3</accession>
<dbReference type="FunFam" id="3.10.10.10:FF:000007">
    <property type="entry name" value="Retrovirus-related Pol polyprotein from transposon 17.6-like Protein"/>
    <property type="match status" value="1"/>
</dbReference>
<name>A0A4Y2RZR3_ARAVE</name>
<evidence type="ECO:0000259" key="8">
    <source>
        <dbReference type="PROSITE" id="PS50878"/>
    </source>
</evidence>
<evidence type="ECO:0000256" key="4">
    <source>
        <dbReference type="ARBA" id="ARBA00022722"/>
    </source>
</evidence>
<evidence type="ECO:0000256" key="7">
    <source>
        <dbReference type="ARBA" id="ARBA00022918"/>
    </source>
</evidence>
<dbReference type="Pfam" id="PF17917">
    <property type="entry name" value="RT_RNaseH"/>
    <property type="match status" value="1"/>
</dbReference>
<dbReference type="CDD" id="cd01647">
    <property type="entry name" value="RT_LTR"/>
    <property type="match status" value="1"/>
</dbReference>
<evidence type="ECO:0000313" key="10">
    <source>
        <dbReference type="Proteomes" id="UP000499080"/>
    </source>
</evidence>
<keyword evidence="6" id="KW-0378">Hydrolase</keyword>
<dbReference type="GO" id="GO:0008233">
    <property type="term" value="F:peptidase activity"/>
    <property type="evidence" value="ECO:0007669"/>
    <property type="project" value="UniProtKB-KW"/>
</dbReference>
<proteinExistence type="predicted"/>
<gene>
    <name evidence="9" type="primary">pol_3596</name>
    <name evidence="9" type="ORF">AVEN_232691_1</name>
</gene>
<reference evidence="9 10" key="1">
    <citation type="journal article" date="2019" name="Sci. Rep.">
        <title>Orb-weaving spider Araneus ventricosus genome elucidates the spidroin gene catalogue.</title>
        <authorList>
            <person name="Kono N."/>
            <person name="Nakamura H."/>
            <person name="Ohtoshi R."/>
            <person name="Moran D.A.P."/>
            <person name="Shinohara A."/>
            <person name="Yoshida Y."/>
            <person name="Fujiwara M."/>
            <person name="Mori M."/>
            <person name="Tomita M."/>
            <person name="Arakawa K."/>
        </authorList>
    </citation>
    <scope>NUCLEOTIDE SEQUENCE [LARGE SCALE GENOMIC DNA]</scope>
</reference>
<dbReference type="CDD" id="cd09274">
    <property type="entry name" value="RNase_HI_RT_Ty3"/>
    <property type="match status" value="1"/>
</dbReference>
<keyword evidence="1" id="KW-0645">Protease</keyword>
<dbReference type="InterPro" id="IPR043502">
    <property type="entry name" value="DNA/RNA_pol_sf"/>
</dbReference>
<dbReference type="PROSITE" id="PS50878">
    <property type="entry name" value="RT_POL"/>
    <property type="match status" value="1"/>
</dbReference>